<evidence type="ECO:0000256" key="2">
    <source>
        <dbReference type="SAM" id="SignalP"/>
    </source>
</evidence>
<feature type="compositionally biased region" description="Low complexity" evidence="1">
    <location>
        <begin position="380"/>
        <end position="394"/>
    </location>
</feature>
<dbReference type="AlphaFoldDB" id="A0A2G1WDP3"/>
<dbReference type="EMBL" id="NIZW01000001">
    <property type="protein sequence ID" value="PHQ37175.1"/>
    <property type="molecule type" value="Genomic_DNA"/>
</dbReference>
<evidence type="ECO:0000256" key="1">
    <source>
        <dbReference type="SAM" id="MobiDB-lite"/>
    </source>
</evidence>
<feature type="compositionally biased region" description="Basic and acidic residues" evidence="1">
    <location>
        <begin position="499"/>
        <end position="508"/>
    </location>
</feature>
<feature type="compositionally biased region" description="Polar residues" evidence="1">
    <location>
        <begin position="621"/>
        <end position="639"/>
    </location>
</feature>
<evidence type="ECO:0000313" key="3">
    <source>
        <dbReference type="EMBL" id="PHQ37175.1"/>
    </source>
</evidence>
<feature type="compositionally biased region" description="Basic and acidic residues" evidence="1">
    <location>
        <begin position="582"/>
        <end position="593"/>
    </location>
</feature>
<feature type="compositionally biased region" description="Polar residues" evidence="1">
    <location>
        <begin position="360"/>
        <end position="378"/>
    </location>
</feature>
<feature type="compositionally biased region" description="Low complexity" evidence="1">
    <location>
        <begin position="480"/>
        <end position="493"/>
    </location>
</feature>
<name>A0A2G1WDP3_9BACT</name>
<dbReference type="GeneID" id="90607077"/>
<sequence>MRWCHRRYVLSFAVLSQFVGSFATPSASACCLTDWLYGKQPAYVAGYTPVVGAPVTTITTTPGTAMGAPAIAAPPGYAANYPGYTAGYTPLMTAAPNSSVLPLNPSSIYTPSQPYSLQRPAYGAVPLDNPSVYTGLPTTNSPVVAGYRGTVSTGSPFMGTGNVYPNSSYATNVAGVQPVTAYRPATTYPTSNGYRTPIRSGLSRFFNSLLGTGYRSSYYTAPITYYRPATTLDPVTGTTVTVQRACESTVQQLQRTPYTTFQGLASQPAMVPSTTIDPCMTTVDSCGVATSVAPVTSPYGASPYAASPYTQSAPVDSFAAQPSWSGGPSASSIPSSIDPSGYGGVAQTSDLQPMAPPASTPSNLQPFDAQQQTLSPLTGSPYASEPPSESQPSPSDQPPTTQYRYSIEPPAQSNRPADEPAETEDSYPNDVYDSYRYQPESEGQGGSEESSQNSLDDYLGRSRQEVLRDREDLRRLTSGNAPANPSAAPRVRPIPAPEGYRHAFDDRGVQAAAPVARPSTAPVRSIPSLTPPATSETGQLRAPDLLPALPPPPSTNSGAYEQAQSRMVPSVEDEGPVQWGYKVREASLTERRPSMPATKALSEPVGDYQPVRQPMQDRSTRVQSLRPSTASSNAAQRASQPITPKPVKPKPVKPQPTKHKESGWHALDR</sequence>
<proteinExistence type="predicted"/>
<reference evidence="3 4" key="1">
    <citation type="submission" date="2017-06" db="EMBL/GenBank/DDBJ databases">
        <title>Description of Rhodopirellula bahusiensis sp. nov.</title>
        <authorList>
            <person name="Kizina J."/>
            <person name="Harder J."/>
        </authorList>
    </citation>
    <scope>NUCLEOTIDE SEQUENCE [LARGE SCALE GENOMIC DNA]</scope>
    <source>
        <strain evidence="3 4">SWK21</strain>
    </source>
</reference>
<keyword evidence="2" id="KW-0732">Signal</keyword>
<gene>
    <name evidence="3" type="ORF">CEE69_02150</name>
</gene>
<feature type="signal peptide" evidence="2">
    <location>
        <begin position="1"/>
        <end position="23"/>
    </location>
</feature>
<feature type="region of interest" description="Disordered" evidence="1">
    <location>
        <begin position="319"/>
        <end position="669"/>
    </location>
</feature>
<dbReference type="OrthoDB" id="292767at2"/>
<dbReference type="RefSeq" id="WP_099259224.1">
    <property type="nucleotide sequence ID" value="NZ_NIZW01000001.1"/>
</dbReference>
<feature type="compositionally biased region" description="Polar residues" evidence="1">
    <location>
        <begin position="555"/>
        <end position="567"/>
    </location>
</feature>
<feature type="compositionally biased region" description="Low complexity" evidence="1">
    <location>
        <begin position="322"/>
        <end position="340"/>
    </location>
</feature>
<feature type="compositionally biased region" description="Polar residues" evidence="1">
    <location>
        <begin position="527"/>
        <end position="538"/>
    </location>
</feature>
<dbReference type="PROSITE" id="PS51257">
    <property type="entry name" value="PROKAR_LIPOPROTEIN"/>
    <property type="match status" value="1"/>
</dbReference>
<feature type="compositionally biased region" description="Basic and acidic residues" evidence="1">
    <location>
        <begin position="458"/>
        <end position="475"/>
    </location>
</feature>
<feature type="chain" id="PRO_5013760375" evidence="2">
    <location>
        <begin position="24"/>
        <end position="669"/>
    </location>
</feature>
<protein>
    <submittedName>
        <fullName evidence="3">Uncharacterized protein</fullName>
    </submittedName>
</protein>
<organism evidence="3 4">
    <name type="scientific">Rhodopirellula bahusiensis</name>
    <dbReference type="NCBI Taxonomy" id="2014065"/>
    <lineage>
        <taxon>Bacteria</taxon>
        <taxon>Pseudomonadati</taxon>
        <taxon>Planctomycetota</taxon>
        <taxon>Planctomycetia</taxon>
        <taxon>Pirellulales</taxon>
        <taxon>Pirellulaceae</taxon>
        <taxon>Rhodopirellula</taxon>
    </lineage>
</organism>
<accession>A0A2G1WDP3</accession>
<comment type="caution">
    <text evidence="3">The sequence shown here is derived from an EMBL/GenBank/DDBJ whole genome shotgun (WGS) entry which is preliminary data.</text>
</comment>
<evidence type="ECO:0000313" key="4">
    <source>
        <dbReference type="Proteomes" id="UP000225740"/>
    </source>
</evidence>
<dbReference type="Proteomes" id="UP000225740">
    <property type="component" value="Unassembled WGS sequence"/>
</dbReference>
<keyword evidence="4" id="KW-1185">Reference proteome</keyword>
<feature type="compositionally biased region" description="Basic and acidic residues" evidence="1">
    <location>
        <begin position="658"/>
        <end position="669"/>
    </location>
</feature>